<proteinExistence type="predicted"/>
<evidence type="ECO:0000313" key="2">
    <source>
        <dbReference type="EMBL" id="MFC3578115.1"/>
    </source>
</evidence>
<organism evidence="2 3">
    <name type="scientific">Streptomyces yaanensis</name>
    <dbReference type="NCBI Taxonomy" id="1142239"/>
    <lineage>
        <taxon>Bacteria</taxon>
        <taxon>Bacillati</taxon>
        <taxon>Actinomycetota</taxon>
        <taxon>Actinomycetes</taxon>
        <taxon>Kitasatosporales</taxon>
        <taxon>Streptomycetaceae</taxon>
        <taxon>Streptomyces</taxon>
    </lineage>
</organism>
<accession>A0ABV7SPT8</accession>
<gene>
    <name evidence="2" type="ORF">ACFOZ0_33645</name>
</gene>
<protein>
    <submittedName>
        <fullName evidence="2">Uncharacterized protein</fullName>
    </submittedName>
</protein>
<evidence type="ECO:0000256" key="1">
    <source>
        <dbReference type="SAM" id="MobiDB-lite"/>
    </source>
</evidence>
<comment type="caution">
    <text evidence="2">The sequence shown here is derived from an EMBL/GenBank/DDBJ whole genome shotgun (WGS) entry which is preliminary data.</text>
</comment>
<dbReference type="EMBL" id="JBHRWR010000043">
    <property type="protein sequence ID" value="MFC3578115.1"/>
    <property type="molecule type" value="Genomic_DNA"/>
</dbReference>
<feature type="region of interest" description="Disordered" evidence="1">
    <location>
        <begin position="1"/>
        <end position="39"/>
    </location>
</feature>
<dbReference type="Proteomes" id="UP001595701">
    <property type="component" value="Unassembled WGS sequence"/>
</dbReference>
<name>A0ABV7SPT8_9ACTN</name>
<keyword evidence="3" id="KW-1185">Reference proteome</keyword>
<evidence type="ECO:0000313" key="3">
    <source>
        <dbReference type="Proteomes" id="UP001595701"/>
    </source>
</evidence>
<reference evidence="3" key="1">
    <citation type="journal article" date="2019" name="Int. J. Syst. Evol. Microbiol.">
        <title>The Global Catalogue of Microorganisms (GCM) 10K type strain sequencing project: providing services to taxonomists for standard genome sequencing and annotation.</title>
        <authorList>
            <consortium name="The Broad Institute Genomics Platform"/>
            <consortium name="The Broad Institute Genome Sequencing Center for Infectious Disease"/>
            <person name="Wu L."/>
            <person name="Ma J."/>
        </authorList>
    </citation>
    <scope>NUCLEOTIDE SEQUENCE [LARGE SCALE GENOMIC DNA]</scope>
    <source>
        <strain evidence="3">CGMCC 4.7035</strain>
    </source>
</reference>
<sequence length="160" mass="16930">MIATGGDPARVLPPTPPPVLGDGVLQRASDGGPRPDVGHITPQYRIRHNGETGLLDDITGGGFVVLADGDAALSELDSADREFLMRIGATVVPLHSPGTPDVAYLDVDDAYLPHMREHAHVAAVIRPDLYLFGAAATALELHHLIGQLRERLLLTPSVAT</sequence>
<dbReference type="RefSeq" id="WP_310773294.1">
    <property type="nucleotide sequence ID" value="NZ_JBHRWR010000043.1"/>
</dbReference>